<sequence>MEDSISAFSKTLSSFCNHLQSSSDALHLSVHRRPIPLDSASSTFIHSLNRRVSAASADLNLLDSLSFGTVSFEELLGHCHEVFKHNQNLLHHIRLDLNQDEVDLDHEDERLTLDLDSEDGCGRDYAAGSILLEQDLLMDDSLSLKSLGLSDVCLATLACEGEVGYTDGSTSEALEDRSDRIYNIERIDVTVAISPQLLEGEIGGDSKSVEVLRPIIEISKDDYENLPSYMQNLTPWEDLITAVEKINSSLRKKEKRKEGIYFHQDEIGSLGLGPKARTYLLLLMRMNQLVVETIDGLITYKVCSRHT</sequence>
<comment type="subcellular location">
    <subcellularLocation>
        <location evidence="2">Chromosome</location>
        <location evidence="2">Centromere</location>
        <location evidence="2">Kinetochore</location>
    </subcellularLocation>
    <subcellularLocation>
        <location evidence="1">Cytoplasm</location>
        <location evidence="1">Cytoskeleton</location>
        <location evidence="1">Spindle</location>
    </subcellularLocation>
</comment>
<dbReference type="AlphaFoldDB" id="A0AAV8UFM9"/>
<dbReference type="EMBL" id="JAIWQS010000008">
    <property type="protein sequence ID" value="KAJ8900117.1"/>
    <property type="molecule type" value="Genomic_DNA"/>
</dbReference>
<evidence type="ECO:0000256" key="8">
    <source>
        <dbReference type="ARBA" id="ARBA00022776"/>
    </source>
</evidence>
<evidence type="ECO:0000256" key="3">
    <source>
        <dbReference type="ARBA" id="ARBA00007716"/>
    </source>
</evidence>
<evidence type="ECO:0000256" key="10">
    <source>
        <dbReference type="ARBA" id="ARBA00023212"/>
    </source>
</evidence>
<comment type="similarity">
    <text evidence="3">Belongs to the SKA3 family.</text>
</comment>
<evidence type="ECO:0000256" key="2">
    <source>
        <dbReference type="ARBA" id="ARBA00004629"/>
    </source>
</evidence>
<evidence type="ECO:0000256" key="6">
    <source>
        <dbReference type="ARBA" id="ARBA00022618"/>
    </source>
</evidence>
<keyword evidence="7" id="KW-0493">Microtubule</keyword>
<evidence type="ECO:0000256" key="4">
    <source>
        <dbReference type="ARBA" id="ARBA00022454"/>
    </source>
</evidence>
<keyword evidence="12" id="KW-0137">Centromere</keyword>
<dbReference type="GO" id="GO:0000940">
    <property type="term" value="C:outer kinetochore"/>
    <property type="evidence" value="ECO:0007669"/>
    <property type="project" value="InterPro"/>
</dbReference>
<dbReference type="GO" id="GO:0007059">
    <property type="term" value="P:chromosome segregation"/>
    <property type="evidence" value="ECO:0007669"/>
    <property type="project" value="InterPro"/>
</dbReference>
<evidence type="ECO:0000313" key="13">
    <source>
        <dbReference type="EMBL" id="KAJ8900117.1"/>
    </source>
</evidence>
<evidence type="ECO:0000256" key="5">
    <source>
        <dbReference type="ARBA" id="ARBA00022490"/>
    </source>
</evidence>
<evidence type="ECO:0000256" key="11">
    <source>
        <dbReference type="ARBA" id="ARBA00023306"/>
    </source>
</evidence>
<organism evidence="13 14">
    <name type="scientific">Erythroxylum novogranatense</name>
    <dbReference type="NCBI Taxonomy" id="1862640"/>
    <lineage>
        <taxon>Eukaryota</taxon>
        <taxon>Viridiplantae</taxon>
        <taxon>Streptophyta</taxon>
        <taxon>Embryophyta</taxon>
        <taxon>Tracheophyta</taxon>
        <taxon>Spermatophyta</taxon>
        <taxon>Magnoliopsida</taxon>
        <taxon>eudicotyledons</taxon>
        <taxon>Gunneridae</taxon>
        <taxon>Pentapetalae</taxon>
        <taxon>rosids</taxon>
        <taxon>fabids</taxon>
        <taxon>Malpighiales</taxon>
        <taxon>Erythroxylaceae</taxon>
        <taxon>Erythroxylum</taxon>
    </lineage>
</organism>
<evidence type="ECO:0000313" key="14">
    <source>
        <dbReference type="Proteomes" id="UP001159364"/>
    </source>
</evidence>
<dbReference type="PANTHER" id="PTHR48118:SF1">
    <property type="entry name" value="SPINDLE AND KINETOCHORE-ASSOCIATED PROTEIN 3"/>
    <property type="match status" value="1"/>
</dbReference>
<gene>
    <name evidence="13" type="ORF">K2173_024233</name>
</gene>
<keyword evidence="6" id="KW-0132">Cell division</keyword>
<keyword evidence="10" id="KW-0206">Cytoskeleton</keyword>
<keyword evidence="5" id="KW-0963">Cytoplasm</keyword>
<comment type="caution">
    <text evidence="13">The sequence shown here is derived from an EMBL/GenBank/DDBJ whole genome shotgun (WGS) entry which is preliminary data.</text>
</comment>
<dbReference type="InterPro" id="IPR033341">
    <property type="entry name" value="SKA3"/>
</dbReference>
<reference evidence="13 14" key="1">
    <citation type="submission" date="2021-09" db="EMBL/GenBank/DDBJ databases">
        <title>Genomic insights and catalytic innovation underlie evolution of tropane alkaloids biosynthesis.</title>
        <authorList>
            <person name="Wang Y.-J."/>
            <person name="Tian T."/>
            <person name="Huang J.-P."/>
            <person name="Huang S.-X."/>
        </authorList>
    </citation>
    <scope>NUCLEOTIDE SEQUENCE [LARGE SCALE GENOMIC DNA]</scope>
    <source>
        <strain evidence="13">KIB-2018</strain>
        <tissue evidence="13">Leaf</tissue>
    </source>
</reference>
<evidence type="ECO:0000256" key="7">
    <source>
        <dbReference type="ARBA" id="ARBA00022701"/>
    </source>
</evidence>
<evidence type="ECO:0000256" key="12">
    <source>
        <dbReference type="ARBA" id="ARBA00023328"/>
    </source>
</evidence>
<keyword evidence="8" id="KW-0498">Mitosis</keyword>
<dbReference type="Proteomes" id="UP001159364">
    <property type="component" value="Linkage Group LG08"/>
</dbReference>
<accession>A0AAV8UFM9</accession>
<dbReference type="GO" id="GO:0005876">
    <property type="term" value="C:spindle microtubule"/>
    <property type="evidence" value="ECO:0007669"/>
    <property type="project" value="TreeGrafter"/>
</dbReference>
<dbReference type="GO" id="GO:0051301">
    <property type="term" value="P:cell division"/>
    <property type="evidence" value="ECO:0007669"/>
    <property type="project" value="UniProtKB-KW"/>
</dbReference>
<evidence type="ECO:0000256" key="9">
    <source>
        <dbReference type="ARBA" id="ARBA00022838"/>
    </source>
</evidence>
<evidence type="ECO:0008006" key="15">
    <source>
        <dbReference type="Google" id="ProtNLM"/>
    </source>
</evidence>
<name>A0AAV8UFM9_9ROSI</name>
<keyword evidence="11" id="KW-0131">Cell cycle</keyword>
<protein>
    <recommendedName>
        <fullName evidence="15">Spindle and kinetochore-associated protein 3</fullName>
    </recommendedName>
</protein>
<evidence type="ECO:0000256" key="1">
    <source>
        <dbReference type="ARBA" id="ARBA00004186"/>
    </source>
</evidence>
<keyword evidence="14" id="KW-1185">Reference proteome</keyword>
<dbReference type="PANTHER" id="PTHR48118">
    <property type="entry name" value="SPINDLE AND KINETOCHORE-ASSOCIATED PROTEIN 3"/>
    <property type="match status" value="1"/>
</dbReference>
<dbReference type="GO" id="GO:0000278">
    <property type="term" value="P:mitotic cell cycle"/>
    <property type="evidence" value="ECO:0007669"/>
    <property type="project" value="TreeGrafter"/>
</dbReference>
<keyword evidence="9" id="KW-0995">Kinetochore</keyword>
<keyword evidence="4" id="KW-0158">Chromosome</keyword>
<proteinExistence type="inferred from homology"/>